<dbReference type="Proteomes" id="UP000024837">
    <property type="component" value="Unassembled WGS sequence"/>
</dbReference>
<organism evidence="2 3">
    <name type="scientific">Drechslerella stenobrocha 248</name>
    <dbReference type="NCBI Taxonomy" id="1043628"/>
    <lineage>
        <taxon>Eukaryota</taxon>
        <taxon>Fungi</taxon>
        <taxon>Dikarya</taxon>
        <taxon>Ascomycota</taxon>
        <taxon>Pezizomycotina</taxon>
        <taxon>Orbiliomycetes</taxon>
        <taxon>Orbiliales</taxon>
        <taxon>Orbiliaceae</taxon>
        <taxon>Drechslerella</taxon>
    </lineage>
</organism>
<keyword evidence="3" id="KW-1185">Reference proteome</keyword>
<evidence type="ECO:0000313" key="2">
    <source>
        <dbReference type="EMBL" id="EWC46776.1"/>
    </source>
</evidence>
<feature type="compositionally biased region" description="Acidic residues" evidence="1">
    <location>
        <begin position="209"/>
        <end position="218"/>
    </location>
</feature>
<name>W7HRU0_9PEZI</name>
<dbReference type="EMBL" id="KI966415">
    <property type="protein sequence ID" value="EWC46776.1"/>
    <property type="molecule type" value="Genomic_DNA"/>
</dbReference>
<evidence type="ECO:0000313" key="3">
    <source>
        <dbReference type="Proteomes" id="UP000024837"/>
    </source>
</evidence>
<accession>W7HRU0</accession>
<reference evidence="2 3" key="1">
    <citation type="submission" date="2013-05" db="EMBL/GenBank/DDBJ databases">
        <title>Drechslerella stenobrocha genome reveals carnivorous origination and mechanical trapping mechanism of predatory fungi.</title>
        <authorList>
            <person name="Liu X."/>
            <person name="Zhang W."/>
            <person name="Liu K."/>
        </authorList>
    </citation>
    <scope>NUCLEOTIDE SEQUENCE [LARGE SCALE GENOMIC DNA]</scope>
    <source>
        <strain evidence="2 3">248</strain>
    </source>
</reference>
<protein>
    <submittedName>
        <fullName evidence="2">Uncharacterized protein</fullName>
    </submittedName>
</protein>
<feature type="region of interest" description="Disordered" evidence="1">
    <location>
        <begin position="208"/>
        <end position="242"/>
    </location>
</feature>
<feature type="region of interest" description="Disordered" evidence="1">
    <location>
        <begin position="169"/>
        <end position="191"/>
    </location>
</feature>
<evidence type="ECO:0000256" key="1">
    <source>
        <dbReference type="SAM" id="MobiDB-lite"/>
    </source>
</evidence>
<dbReference type="HOGENOM" id="CLU_1245077_0_0_1"/>
<sequence length="277" mass="29419">MSTDSPTPPDFAAEAEAEGGRGRGLAENDAFLSALANTNAGPGLVLTKLSVPAASYSVKPANTIIINLTLSPRIVITCSTVSGHELGYFGWTAGAVDIGFEEDSEVVISYSTTPSIWSSGQRVPETKEYLTERVWFHTFANVVTRGGGGDGGGVMRLSVTGFNTCEEDEEKRHHDGMPMATDTGTGTTEVPATHAAREDAMREVYMAGDGDEGADGEEEYRYPASPSRGPRALSSGRDKKRVVKGKIGKIGKVKRSSAEATEAMKKLLNPMAKLNIE</sequence>
<gene>
    <name evidence="2" type="ORF">DRE_04021</name>
</gene>
<proteinExistence type="predicted"/>
<dbReference type="OrthoDB" id="5384417at2759"/>
<dbReference type="AlphaFoldDB" id="W7HRU0"/>